<keyword evidence="2" id="KW-1185">Reference proteome</keyword>
<evidence type="ECO:0008006" key="3">
    <source>
        <dbReference type="Google" id="ProtNLM"/>
    </source>
</evidence>
<dbReference type="Gene3D" id="3.40.50.150">
    <property type="entry name" value="Vaccinia Virus protein VP39"/>
    <property type="match status" value="1"/>
</dbReference>
<proteinExistence type="predicted"/>
<dbReference type="SUPFAM" id="SSF53335">
    <property type="entry name" value="S-adenosyl-L-methionine-dependent methyltransferases"/>
    <property type="match status" value="1"/>
</dbReference>
<dbReference type="EMBL" id="CP036298">
    <property type="protein sequence ID" value="QDV24489.1"/>
    <property type="molecule type" value="Genomic_DNA"/>
</dbReference>
<dbReference type="RefSeq" id="WP_145078179.1">
    <property type="nucleotide sequence ID" value="NZ_CP036298.1"/>
</dbReference>
<dbReference type="Pfam" id="PF03269">
    <property type="entry name" value="DUF268"/>
    <property type="match status" value="1"/>
</dbReference>
<gene>
    <name evidence="1" type="ORF">Q31a_28070</name>
</gene>
<reference evidence="1 2" key="1">
    <citation type="submission" date="2019-02" db="EMBL/GenBank/DDBJ databases">
        <title>Deep-cultivation of Planctomycetes and their phenomic and genomic characterization uncovers novel biology.</title>
        <authorList>
            <person name="Wiegand S."/>
            <person name="Jogler M."/>
            <person name="Boedeker C."/>
            <person name="Pinto D."/>
            <person name="Vollmers J."/>
            <person name="Rivas-Marin E."/>
            <person name="Kohn T."/>
            <person name="Peeters S.H."/>
            <person name="Heuer A."/>
            <person name="Rast P."/>
            <person name="Oberbeckmann S."/>
            <person name="Bunk B."/>
            <person name="Jeske O."/>
            <person name="Meyerdierks A."/>
            <person name="Storesund J.E."/>
            <person name="Kallscheuer N."/>
            <person name="Luecker S."/>
            <person name="Lage O.M."/>
            <person name="Pohl T."/>
            <person name="Merkel B.J."/>
            <person name="Hornburger P."/>
            <person name="Mueller R.-W."/>
            <person name="Bruemmer F."/>
            <person name="Labrenz M."/>
            <person name="Spormann A.M."/>
            <person name="Op den Camp H."/>
            <person name="Overmann J."/>
            <person name="Amann R."/>
            <person name="Jetten M.S.M."/>
            <person name="Mascher T."/>
            <person name="Medema M.H."/>
            <person name="Devos D.P."/>
            <person name="Kaster A.-K."/>
            <person name="Ovreas L."/>
            <person name="Rohde M."/>
            <person name="Galperin M.Y."/>
            <person name="Jogler C."/>
        </authorList>
    </citation>
    <scope>NUCLEOTIDE SEQUENCE [LARGE SCALE GENOMIC DNA]</scope>
    <source>
        <strain evidence="1 2">Q31a</strain>
    </source>
</reference>
<evidence type="ECO:0000313" key="1">
    <source>
        <dbReference type="EMBL" id="QDV24489.1"/>
    </source>
</evidence>
<dbReference type="InterPro" id="IPR004951">
    <property type="entry name" value="DUF268_CAE_spp"/>
</dbReference>
<sequence>MKILRNPLRYMRFLRQYREFSAQNAAKRPEFTVNWSDRWLQLKDDTGDQPFDGHYIYHTAWAARVLAQTRPTKHVDISSYLYFATIASAFVPFEFYDFRPAAVQLANLHCGKADLSNLHFSDQSVASLSCLHTIEHIGLGRYGDPINATGDTRALEELQRVLAPAGNLLIVVPVGRPRIQYNAHRIYHPQMVVDKLPELSLKAWSLLPDDASQGLLENPNFELAEQQRYGCGCFWFERPTA</sequence>
<dbReference type="InterPro" id="IPR029063">
    <property type="entry name" value="SAM-dependent_MTases_sf"/>
</dbReference>
<protein>
    <recommendedName>
        <fullName evidence="3">DUF268 domain-containing protein</fullName>
    </recommendedName>
</protein>
<dbReference type="AlphaFoldDB" id="A0A518G7D2"/>
<name>A0A518G7D2_9BACT</name>
<dbReference type="OrthoDB" id="9792586at2"/>
<dbReference type="KEGG" id="ahel:Q31a_28070"/>
<dbReference type="Proteomes" id="UP000318017">
    <property type="component" value="Chromosome"/>
</dbReference>
<evidence type="ECO:0000313" key="2">
    <source>
        <dbReference type="Proteomes" id="UP000318017"/>
    </source>
</evidence>
<accession>A0A518G7D2</accession>
<organism evidence="1 2">
    <name type="scientific">Aureliella helgolandensis</name>
    <dbReference type="NCBI Taxonomy" id="2527968"/>
    <lineage>
        <taxon>Bacteria</taxon>
        <taxon>Pseudomonadati</taxon>
        <taxon>Planctomycetota</taxon>
        <taxon>Planctomycetia</taxon>
        <taxon>Pirellulales</taxon>
        <taxon>Pirellulaceae</taxon>
        <taxon>Aureliella</taxon>
    </lineage>
</organism>